<accession>A0AA41TZS4</accession>
<proteinExistence type="predicted"/>
<dbReference type="EMBL" id="JAKFHA010000004">
    <property type="protein sequence ID" value="MCF2527610.1"/>
    <property type="molecule type" value="Genomic_DNA"/>
</dbReference>
<comment type="caution">
    <text evidence="1">The sequence shown here is derived from an EMBL/GenBank/DDBJ whole genome shotgun (WGS) entry which is preliminary data.</text>
</comment>
<organism evidence="1 2">
    <name type="scientific">Yinghuangia soli</name>
    <dbReference type="NCBI Taxonomy" id="2908204"/>
    <lineage>
        <taxon>Bacteria</taxon>
        <taxon>Bacillati</taxon>
        <taxon>Actinomycetota</taxon>
        <taxon>Actinomycetes</taxon>
        <taxon>Kitasatosporales</taxon>
        <taxon>Streptomycetaceae</taxon>
        <taxon>Yinghuangia</taxon>
    </lineage>
</organism>
<dbReference type="Proteomes" id="UP001165378">
    <property type="component" value="Unassembled WGS sequence"/>
</dbReference>
<protein>
    <submittedName>
        <fullName evidence="1">Uncharacterized protein</fullName>
    </submittedName>
</protein>
<evidence type="ECO:0000313" key="2">
    <source>
        <dbReference type="Proteomes" id="UP001165378"/>
    </source>
</evidence>
<evidence type="ECO:0000313" key="1">
    <source>
        <dbReference type="EMBL" id="MCF2527610.1"/>
    </source>
</evidence>
<sequence length="66" mass="7102">MRFGFRRAAVLAVAVFFGSMASLYVPAARASQLPRVPRVPDPFLPAYFALPFPGPLWTVSGTASFG</sequence>
<dbReference type="AlphaFoldDB" id="A0AA41TZS4"/>
<reference evidence="1" key="1">
    <citation type="submission" date="2022-01" db="EMBL/GenBank/DDBJ databases">
        <title>Genome-Based Taxonomic Classification of the Phylum Actinobacteria.</title>
        <authorList>
            <person name="Gao Y."/>
        </authorList>
    </citation>
    <scope>NUCLEOTIDE SEQUENCE</scope>
    <source>
        <strain evidence="1">KLBMP 8922</strain>
    </source>
</reference>
<keyword evidence="2" id="KW-1185">Reference proteome</keyword>
<gene>
    <name evidence="1" type="ORF">LZ495_10335</name>
</gene>
<dbReference type="RefSeq" id="WP_235051770.1">
    <property type="nucleotide sequence ID" value="NZ_JAKFHA010000004.1"/>
</dbReference>
<name>A0AA41TZS4_9ACTN</name>